<evidence type="ECO:0000256" key="6">
    <source>
        <dbReference type="SAM" id="Phobius"/>
    </source>
</evidence>
<evidence type="ECO:0000259" key="7">
    <source>
        <dbReference type="PROSITE" id="PS50850"/>
    </source>
</evidence>
<evidence type="ECO:0000313" key="8">
    <source>
        <dbReference type="EMBL" id="KFC06250.1"/>
    </source>
</evidence>
<keyword evidence="3 6" id="KW-0812">Transmembrane</keyword>
<proteinExistence type="predicted"/>
<feature type="transmembrane region" description="Helical" evidence="6">
    <location>
        <begin position="113"/>
        <end position="133"/>
    </location>
</feature>
<dbReference type="eggNOG" id="COG2271">
    <property type="taxonomic scope" value="Bacteria"/>
</dbReference>
<dbReference type="OrthoDB" id="7066727at2"/>
<comment type="caution">
    <text evidence="8">The sequence shown here is derived from an EMBL/GenBank/DDBJ whole genome shotgun (WGS) entry which is preliminary data.</text>
</comment>
<evidence type="ECO:0000256" key="1">
    <source>
        <dbReference type="ARBA" id="ARBA00004141"/>
    </source>
</evidence>
<dbReference type="Gene3D" id="1.20.1250.20">
    <property type="entry name" value="MFS general substrate transporter like domains"/>
    <property type="match status" value="1"/>
</dbReference>
<dbReference type="EMBL" id="JMTB01000085">
    <property type="protein sequence ID" value="KFC06250.1"/>
    <property type="molecule type" value="Genomic_DNA"/>
</dbReference>
<evidence type="ECO:0000256" key="5">
    <source>
        <dbReference type="ARBA" id="ARBA00023136"/>
    </source>
</evidence>
<evidence type="ECO:0000313" key="9">
    <source>
        <dbReference type="Proteomes" id="UP000028630"/>
    </source>
</evidence>
<dbReference type="InterPro" id="IPR020846">
    <property type="entry name" value="MFS_dom"/>
</dbReference>
<feature type="transmembrane region" description="Helical" evidence="6">
    <location>
        <begin position="145"/>
        <end position="165"/>
    </location>
</feature>
<keyword evidence="2" id="KW-1003">Cell membrane</keyword>
<feature type="transmembrane region" description="Helical" evidence="6">
    <location>
        <begin position="411"/>
        <end position="433"/>
    </location>
</feature>
<feature type="transmembrane region" description="Helical" evidence="6">
    <location>
        <begin position="59"/>
        <end position="77"/>
    </location>
</feature>
<dbReference type="InterPro" id="IPR036259">
    <property type="entry name" value="MFS_trans_sf"/>
</dbReference>
<dbReference type="InterPro" id="IPR011701">
    <property type="entry name" value="MFS"/>
</dbReference>
<dbReference type="PANTHER" id="PTHR23508">
    <property type="entry name" value="CARBOXYLIC ACID TRANSPORTER PROTEIN HOMOLOG"/>
    <property type="match status" value="1"/>
</dbReference>
<keyword evidence="4 6" id="KW-1133">Transmembrane helix</keyword>
<dbReference type="CDD" id="cd17365">
    <property type="entry name" value="MFS_PcaK_like"/>
    <property type="match status" value="1"/>
</dbReference>
<dbReference type="Pfam" id="PF07690">
    <property type="entry name" value="MFS_1"/>
    <property type="match status" value="1"/>
</dbReference>
<reference evidence="9" key="1">
    <citation type="submission" date="2014-05" db="EMBL/GenBank/DDBJ databases">
        <title>ATOL: Assembling a taxonomically balanced genome-scale reconstruction of the evolutionary history of the Enterobacteriaceae.</title>
        <authorList>
            <person name="Plunkett G. III"/>
            <person name="Neeno-Eckwall E.C."/>
            <person name="Glasner J.D."/>
            <person name="Perna N.T."/>
        </authorList>
    </citation>
    <scope>NUCLEOTIDE SEQUENCE [LARGE SCALE GENOMIC DNA]</scope>
    <source>
        <strain evidence="9">ATCC 49490</strain>
    </source>
</reference>
<evidence type="ECO:0000256" key="3">
    <source>
        <dbReference type="ARBA" id="ARBA00022692"/>
    </source>
</evidence>
<comment type="subcellular location">
    <subcellularLocation>
        <location evidence="1">Membrane</location>
        <topology evidence="1">Multi-pass membrane protein</topology>
    </subcellularLocation>
</comment>
<feature type="transmembrane region" description="Helical" evidence="6">
    <location>
        <begin position="89"/>
        <end position="107"/>
    </location>
</feature>
<feature type="transmembrane region" description="Helical" evidence="6">
    <location>
        <begin position="177"/>
        <end position="197"/>
    </location>
</feature>
<feature type="transmembrane region" description="Helical" evidence="6">
    <location>
        <begin position="21"/>
        <end position="44"/>
    </location>
</feature>
<dbReference type="SUPFAM" id="SSF103473">
    <property type="entry name" value="MFS general substrate transporter"/>
    <property type="match status" value="1"/>
</dbReference>
<keyword evidence="5 6" id="KW-0472">Membrane</keyword>
<dbReference type="RefSeq" id="WP_038157933.1">
    <property type="nucleotide sequence ID" value="NZ_JMTB01000085.1"/>
</dbReference>
<evidence type="ECO:0000256" key="2">
    <source>
        <dbReference type="ARBA" id="ARBA00022475"/>
    </source>
</evidence>
<feature type="transmembrane region" description="Helical" evidence="6">
    <location>
        <begin position="253"/>
        <end position="273"/>
    </location>
</feature>
<sequence>MTQQRELQALIDAAPIGKVQWRVIICCFLVVMLDGFDTAAIGFIAPDIRAHWQLTVGDLAPLFGAGLVGLTAGALLCGPLSDRFGRKRVIELCVALFGTLSLLSAFSPDLQTLVILRFLTGLGLGGAMPNTITMTSEYLPTRRRGALVTLMFCGFTLGSAMGGIVSAQLVSGIGWEGILVLGGVLPLMLFFALLVVLPESPRWQVRHQLPQATIARTVSAMTGERHDNTHFYLKEAAAIAKGSIRQLFVGRQLPVTLMLWVVFFMSLLIIYLLSSWMPTLLNHRGIDLQQASWVTAAFQVGGTLGALALGLLMDRHNPFRVLAVSYALGAVCIVMIGLSENGLWMMALAIFGTGVGISGSQVGLNALTAMLYPTQSRATGVSWANAIGRCGAIVGSLSGGVMMAMNFSFNMLFFIIAVPAAINAVILTLLTIVTRPPAPVPDALPRAGVVND</sequence>
<keyword evidence="9" id="KW-1185">Reference proteome</keyword>
<feature type="transmembrane region" description="Helical" evidence="6">
    <location>
        <begin position="344"/>
        <end position="371"/>
    </location>
</feature>
<feature type="domain" description="Major facilitator superfamily (MFS) profile" evidence="7">
    <location>
        <begin position="23"/>
        <end position="435"/>
    </location>
</feature>
<dbReference type="AlphaFoldDB" id="A0A085A7Q5"/>
<dbReference type="PANTHER" id="PTHR23508:SF10">
    <property type="entry name" value="CARBOXYLIC ACID TRANSPORTER PROTEIN HOMOLOG"/>
    <property type="match status" value="1"/>
</dbReference>
<dbReference type="Proteomes" id="UP000028630">
    <property type="component" value="Unassembled WGS sequence"/>
</dbReference>
<accession>A0A085A7Q5</accession>
<dbReference type="PROSITE" id="PS50850">
    <property type="entry name" value="MFS"/>
    <property type="match status" value="1"/>
</dbReference>
<gene>
    <name evidence="8" type="ORF">GTGU_02771</name>
</gene>
<feature type="transmembrane region" description="Helical" evidence="6">
    <location>
        <begin position="293"/>
        <end position="312"/>
    </location>
</feature>
<protein>
    <submittedName>
        <fullName evidence="8">4-hydroxybenzoate transporter</fullName>
    </submittedName>
</protein>
<dbReference type="GO" id="GO:0046943">
    <property type="term" value="F:carboxylic acid transmembrane transporter activity"/>
    <property type="evidence" value="ECO:0007669"/>
    <property type="project" value="TreeGrafter"/>
</dbReference>
<evidence type="ECO:0000256" key="4">
    <source>
        <dbReference type="ARBA" id="ARBA00022989"/>
    </source>
</evidence>
<name>A0A085A7Q5_9ENTR</name>
<feature type="transmembrane region" description="Helical" evidence="6">
    <location>
        <begin position="319"/>
        <end position="338"/>
    </location>
</feature>
<organism evidence="8 9">
    <name type="scientific">Trabulsiella guamensis ATCC 49490</name>
    <dbReference type="NCBI Taxonomy" id="1005994"/>
    <lineage>
        <taxon>Bacteria</taxon>
        <taxon>Pseudomonadati</taxon>
        <taxon>Pseudomonadota</taxon>
        <taxon>Gammaproteobacteria</taxon>
        <taxon>Enterobacterales</taxon>
        <taxon>Enterobacteriaceae</taxon>
        <taxon>Trabulsiella</taxon>
    </lineage>
</organism>
<dbReference type="GO" id="GO:0005886">
    <property type="term" value="C:plasma membrane"/>
    <property type="evidence" value="ECO:0007669"/>
    <property type="project" value="TreeGrafter"/>
</dbReference>